<gene>
    <name evidence="2" type="ORF">C1SCF055_LOCUS10322</name>
</gene>
<feature type="compositionally biased region" description="Basic and acidic residues" evidence="1">
    <location>
        <begin position="10"/>
        <end position="33"/>
    </location>
</feature>
<keyword evidence="4" id="KW-1185">Reference proteome</keyword>
<protein>
    <submittedName>
        <fullName evidence="3">Nudix hydrolase domain-containing protein</fullName>
    </submittedName>
</protein>
<evidence type="ECO:0000313" key="3">
    <source>
        <dbReference type="EMBL" id="CAL4769960.1"/>
    </source>
</evidence>
<dbReference type="EMBL" id="CAMXCT030000735">
    <property type="protein sequence ID" value="CAL4769960.1"/>
    <property type="molecule type" value="Genomic_DNA"/>
</dbReference>
<dbReference type="OrthoDB" id="409205at2759"/>
<proteinExistence type="predicted"/>
<reference evidence="3 4" key="2">
    <citation type="submission" date="2024-05" db="EMBL/GenBank/DDBJ databases">
        <authorList>
            <person name="Chen Y."/>
            <person name="Shah S."/>
            <person name="Dougan E. K."/>
            <person name="Thang M."/>
            <person name="Chan C."/>
        </authorList>
    </citation>
    <scope>NUCLEOTIDE SEQUENCE [LARGE SCALE GENOMIC DNA]</scope>
</reference>
<dbReference type="AlphaFoldDB" id="A0A9P1C0J2"/>
<dbReference type="EMBL" id="CAMXCT010000735">
    <property type="protein sequence ID" value="CAI3982648.1"/>
    <property type="molecule type" value="Genomic_DNA"/>
</dbReference>
<comment type="caution">
    <text evidence="2">The sequence shown here is derived from an EMBL/GenBank/DDBJ whole genome shotgun (WGS) entry which is preliminary data.</text>
</comment>
<feature type="compositionally biased region" description="Low complexity" evidence="1">
    <location>
        <begin position="34"/>
        <end position="45"/>
    </location>
</feature>
<reference evidence="2" key="1">
    <citation type="submission" date="2022-10" db="EMBL/GenBank/DDBJ databases">
        <authorList>
            <person name="Chen Y."/>
            <person name="Dougan E. K."/>
            <person name="Chan C."/>
            <person name="Rhodes N."/>
            <person name="Thang M."/>
        </authorList>
    </citation>
    <scope>NUCLEOTIDE SEQUENCE</scope>
</reference>
<dbReference type="Proteomes" id="UP001152797">
    <property type="component" value="Unassembled WGS sequence"/>
</dbReference>
<evidence type="ECO:0000256" key="1">
    <source>
        <dbReference type="SAM" id="MobiDB-lite"/>
    </source>
</evidence>
<sequence>MAKKAKKKAASKEAGTDKAQEEASAKSKAKKEAPTASQSASAQKQNAEEAYRAAAVVFFTRHEDGSVDKVLVALEERKVSAGFLGLEEKGKVNKLLVVFPMGRKEKKDKNDAVETAKREYIEETLDFGALARFLDFADFEGGGDVTANRIAPGAKVPMTWSGADNMALYFPPASMTVLFCEVPPGEVHEPGQEPAVKKQRREEAAAELEALPKPSPSYHVGKVGHLQPIWIDAEHLKEVARSMEKAPKLNLDGRECRFFPTNASLLRMPEVRTWLRIS</sequence>
<evidence type="ECO:0000313" key="2">
    <source>
        <dbReference type="EMBL" id="CAI3982648.1"/>
    </source>
</evidence>
<dbReference type="GO" id="GO:0016787">
    <property type="term" value="F:hydrolase activity"/>
    <property type="evidence" value="ECO:0007669"/>
    <property type="project" value="UniProtKB-KW"/>
</dbReference>
<dbReference type="EMBL" id="CAMXCT020000735">
    <property type="protein sequence ID" value="CAL1136023.1"/>
    <property type="molecule type" value="Genomic_DNA"/>
</dbReference>
<organism evidence="2">
    <name type="scientific">Cladocopium goreaui</name>
    <dbReference type="NCBI Taxonomy" id="2562237"/>
    <lineage>
        <taxon>Eukaryota</taxon>
        <taxon>Sar</taxon>
        <taxon>Alveolata</taxon>
        <taxon>Dinophyceae</taxon>
        <taxon>Suessiales</taxon>
        <taxon>Symbiodiniaceae</taxon>
        <taxon>Cladocopium</taxon>
    </lineage>
</organism>
<accession>A0A9P1C0J2</accession>
<keyword evidence="3" id="KW-0378">Hydrolase</keyword>
<name>A0A9P1C0J2_9DINO</name>
<feature type="region of interest" description="Disordered" evidence="1">
    <location>
        <begin position="1"/>
        <end position="45"/>
    </location>
</feature>
<evidence type="ECO:0000313" key="4">
    <source>
        <dbReference type="Proteomes" id="UP001152797"/>
    </source>
</evidence>